<name>A0ABT4DAG9_9CLOT</name>
<evidence type="ECO:0000259" key="1">
    <source>
        <dbReference type="Pfam" id="PF13482"/>
    </source>
</evidence>
<dbReference type="InterPro" id="IPR012337">
    <property type="entry name" value="RNaseH-like_sf"/>
</dbReference>
<evidence type="ECO:0000313" key="2">
    <source>
        <dbReference type="EMBL" id="MCY6959304.1"/>
    </source>
</evidence>
<proteinExistence type="predicted"/>
<sequence>MIKRENRIKVKELCEDFALDINGKKDLFKEALFFDLEHYLYKKPICIGVFGCCYYDSNSEELIVTQYMIEGKKDAIPILNLAKEYFIEMHEKYNKKYIVTFSGNNDYGVIDYLFDKNKIGFNIDDCYEKIDLQREYEKLIGENIGLKNLEKKFDIQRESELISGSNLSKTFCKVMKDFDYMNRMPEEKKQRILLYNEQDVASLFQIYVNWSKFLNKDEEVVNIDK</sequence>
<reference evidence="2" key="1">
    <citation type="submission" date="2022-12" db="EMBL/GenBank/DDBJ databases">
        <title>Clostridium sp. nov., isolated from industrial wastewater.</title>
        <authorList>
            <person name="Jiayan W."/>
        </authorList>
    </citation>
    <scope>NUCLEOTIDE SEQUENCE</scope>
    <source>
        <strain evidence="2">ZC22-4</strain>
    </source>
</reference>
<accession>A0ABT4DAG9</accession>
<comment type="caution">
    <text evidence="2">The sequence shown here is derived from an EMBL/GenBank/DDBJ whole genome shotgun (WGS) entry which is preliminary data.</text>
</comment>
<dbReference type="InterPro" id="IPR038720">
    <property type="entry name" value="YprB_RNase_H-like_dom"/>
</dbReference>
<dbReference type="SUPFAM" id="SSF53098">
    <property type="entry name" value="Ribonuclease H-like"/>
    <property type="match status" value="1"/>
</dbReference>
<organism evidence="2 3">
    <name type="scientific">Clostridium brassicae</name>
    <dbReference type="NCBI Taxonomy" id="2999072"/>
    <lineage>
        <taxon>Bacteria</taxon>
        <taxon>Bacillati</taxon>
        <taxon>Bacillota</taxon>
        <taxon>Clostridia</taxon>
        <taxon>Eubacteriales</taxon>
        <taxon>Clostridiaceae</taxon>
        <taxon>Clostridium</taxon>
    </lineage>
</organism>
<dbReference type="Pfam" id="PF13482">
    <property type="entry name" value="RNase_H_2"/>
    <property type="match status" value="1"/>
</dbReference>
<evidence type="ECO:0000313" key="3">
    <source>
        <dbReference type="Proteomes" id="UP001144612"/>
    </source>
</evidence>
<dbReference type="Proteomes" id="UP001144612">
    <property type="component" value="Unassembled WGS sequence"/>
</dbReference>
<feature type="domain" description="YprB ribonuclease H-like" evidence="1">
    <location>
        <begin position="32"/>
        <end position="210"/>
    </location>
</feature>
<keyword evidence="3" id="KW-1185">Reference proteome</keyword>
<dbReference type="RefSeq" id="WP_268061732.1">
    <property type="nucleotide sequence ID" value="NZ_JAPQFJ010000012.1"/>
</dbReference>
<protein>
    <submittedName>
        <fullName evidence="2">Ribonuclease H-like domain-containing protein</fullName>
    </submittedName>
</protein>
<dbReference type="EMBL" id="JAPQFJ010000012">
    <property type="protein sequence ID" value="MCY6959304.1"/>
    <property type="molecule type" value="Genomic_DNA"/>
</dbReference>
<gene>
    <name evidence="2" type="ORF">OW729_11870</name>
</gene>